<dbReference type="CDD" id="cd00037">
    <property type="entry name" value="CLECT"/>
    <property type="match status" value="1"/>
</dbReference>
<dbReference type="InterPro" id="IPR001304">
    <property type="entry name" value="C-type_lectin-like"/>
</dbReference>
<dbReference type="Proteomes" id="UP001195483">
    <property type="component" value="Unassembled WGS sequence"/>
</dbReference>
<dbReference type="Pfam" id="PF00057">
    <property type="entry name" value="Ldl_recept_a"/>
    <property type="match status" value="1"/>
</dbReference>
<dbReference type="Gene3D" id="4.10.400.10">
    <property type="entry name" value="Low-density Lipoprotein Receptor"/>
    <property type="match status" value="1"/>
</dbReference>
<feature type="disulfide bond" evidence="3">
    <location>
        <begin position="29"/>
        <end position="47"/>
    </location>
</feature>
<evidence type="ECO:0000256" key="3">
    <source>
        <dbReference type="PROSITE-ProRule" id="PRU00124"/>
    </source>
</evidence>
<feature type="disulfide bond" evidence="3">
    <location>
        <begin position="22"/>
        <end position="34"/>
    </location>
</feature>
<evidence type="ECO:0000256" key="5">
    <source>
        <dbReference type="SAM" id="SignalP"/>
    </source>
</evidence>
<dbReference type="InterPro" id="IPR016186">
    <property type="entry name" value="C-type_lectin-like/link_sf"/>
</dbReference>
<reference evidence="8" key="3">
    <citation type="submission" date="2023-05" db="EMBL/GenBank/DDBJ databases">
        <authorList>
            <person name="Smith C.H."/>
        </authorList>
    </citation>
    <scope>NUCLEOTIDE SEQUENCE</scope>
    <source>
        <strain evidence="8">CHS0354</strain>
        <tissue evidence="8">Mantle</tissue>
    </source>
</reference>
<evidence type="ECO:0008006" key="10">
    <source>
        <dbReference type="Google" id="ProtNLM"/>
    </source>
</evidence>
<dbReference type="SMART" id="SM00032">
    <property type="entry name" value="CCP"/>
    <property type="match status" value="3"/>
</dbReference>
<comment type="caution">
    <text evidence="8">The sequence shown here is derived from an EMBL/GenBank/DDBJ whole genome shotgun (WGS) entry which is preliminary data.</text>
</comment>
<comment type="caution">
    <text evidence="4">Lacks conserved residue(s) required for the propagation of feature annotation.</text>
</comment>
<evidence type="ECO:0000259" key="6">
    <source>
        <dbReference type="PROSITE" id="PS50041"/>
    </source>
</evidence>
<evidence type="ECO:0000313" key="8">
    <source>
        <dbReference type="EMBL" id="KAK3587176.1"/>
    </source>
</evidence>
<dbReference type="Gene3D" id="3.10.100.10">
    <property type="entry name" value="Mannose-Binding Protein A, subunit A"/>
    <property type="match status" value="1"/>
</dbReference>
<evidence type="ECO:0000313" key="9">
    <source>
        <dbReference type="Proteomes" id="UP001195483"/>
    </source>
</evidence>
<feature type="domain" description="C-type lectin" evidence="6">
    <location>
        <begin position="426"/>
        <end position="540"/>
    </location>
</feature>
<dbReference type="PROSITE" id="PS50923">
    <property type="entry name" value="SUSHI"/>
    <property type="match status" value="1"/>
</dbReference>
<name>A0AAE0VRC7_9BIVA</name>
<dbReference type="Pfam" id="PF00059">
    <property type="entry name" value="Lectin_C"/>
    <property type="match status" value="1"/>
</dbReference>
<accession>A0AAE0VRC7</accession>
<dbReference type="InterPro" id="IPR050111">
    <property type="entry name" value="C-type_lectin/snaclec_domain"/>
</dbReference>
<dbReference type="CDD" id="cd00112">
    <property type="entry name" value="LDLa"/>
    <property type="match status" value="1"/>
</dbReference>
<reference evidence="8" key="1">
    <citation type="journal article" date="2021" name="Genome Biol. Evol.">
        <title>A High-Quality Reference Genome for a Parasitic Bivalve with Doubly Uniparental Inheritance (Bivalvia: Unionida).</title>
        <authorList>
            <person name="Smith C.H."/>
        </authorList>
    </citation>
    <scope>NUCLEOTIDE SEQUENCE</scope>
    <source>
        <strain evidence="8">CHS0354</strain>
    </source>
</reference>
<keyword evidence="9" id="KW-1185">Reference proteome</keyword>
<dbReference type="InterPro" id="IPR036055">
    <property type="entry name" value="LDL_receptor-like_sf"/>
</dbReference>
<dbReference type="InterPro" id="IPR016187">
    <property type="entry name" value="CTDL_fold"/>
</dbReference>
<feature type="signal peptide" evidence="5">
    <location>
        <begin position="1"/>
        <end position="18"/>
    </location>
</feature>
<dbReference type="SUPFAM" id="SSF56436">
    <property type="entry name" value="C-type lectin-like"/>
    <property type="match status" value="1"/>
</dbReference>
<protein>
    <recommendedName>
        <fullName evidence="10">C-type lectin</fullName>
    </recommendedName>
</protein>
<organism evidence="8 9">
    <name type="scientific">Potamilus streckersoni</name>
    <dbReference type="NCBI Taxonomy" id="2493646"/>
    <lineage>
        <taxon>Eukaryota</taxon>
        <taxon>Metazoa</taxon>
        <taxon>Spiralia</taxon>
        <taxon>Lophotrochozoa</taxon>
        <taxon>Mollusca</taxon>
        <taxon>Bivalvia</taxon>
        <taxon>Autobranchia</taxon>
        <taxon>Heteroconchia</taxon>
        <taxon>Palaeoheterodonta</taxon>
        <taxon>Unionida</taxon>
        <taxon>Unionoidea</taxon>
        <taxon>Unionidae</taxon>
        <taxon>Ambleminae</taxon>
        <taxon>Lampsilini</taxon>
        <taxon>Potamilus</taxon>
    </lineage>
</organism>
<keyword evidence="2 3" id="KW-1015">Disulfide bond</keyword>
<dbReference type="AlphaFoldDB" id="A0AAE0VRC7"/>
<feature type="chain" id="PRO_5042071672" description="C-type lectin" evidence="5">
    <location>
        <begin position="19"/>
        <end position="555"/>
    </location>
</feature>
<sequence length="555" mass="63418">MHQRKMMVILFLFGFVLCVTSCSDQEFQCGSGKCIDATKHCDGYPDCLDESDEVVGCAVQCELNDLKKFLHKDEPVKEVYRSGDTIRIFCPIDDDGYQYGYEYAYDYNFEETSTELTCKNGRWVGNVPKCIGNADSSIKPTTPKTDLDDVINTREVEVAHYVSAGNTTNAHSESYKSRDDDIKSQPDFGFITREELNADKAYCELNDLKQYLMKNQPVEKSYRHGQKISIACSQDDSDDHENDNNELSGNSHSELTCHDGQWSGSYPECFKSCFSNVLKDFLMEEQDAMEEYRSGEIISLSCPGNNIWNYELDDQARADRAKNLTCLNGQWVGEYPECFDSACELSPLILRHGRLHGVDRMTINNGDSVSIRKMVKCDDGYTVPFNISYVSCYNGILDPPNIDCIKYDVSIHRCKLSKNVGKIIRYKDKCYLATKETFQLRHYNAKSFCQKLGPTAHLAMIPDKETNEAVEYLMKMVPGRNTYWFGAMWNDDTFRWEWSDGEELNYTNWKSGEGSKTANIVKLAKCAVLTSDGGWEDTFCWFFHMYRAICEITVT</sequence>
<dbReference type="PROSITE" id="PS50068">
    <property type="entry name" value="LDLRA_2"/>
    <property type="match status" value="1"/>
</dbReference>
<evidence type="ECO:0000256" key="1">
    <source>
        <dbReference type="ARBA" id="ARBA00022729"/>
    </source>
</evidence>
<feature type="domain" description="Sushi" evidence="7">
    <location>
        <begin position="271"/>
        <end position="340"/>
    </location>
</feature>
<dbReference type="InterPro" id="IPR000436">
    <property type="entry name" value="Sushi_SCR_CCP_dom"/>
</dbReference>
<dbReference type="InterPro" id="IPR002172">
    <property type="entry name" value="LDrepeatLR_classA_rpt"/>
</dbReference>
<proteinExistence type="predicted"/>
<evidence type="ECO:0000259" key="7">
    <source>
        <dbReference type="PROSITE" id="PS50923"/>
    </source>
</evidence>
<reference evidence="8" key="2">
    <citation type="journal article" date="2021" name="Genome Biol. Evol.">
        <title>Developing a high-quality reference genome for a parasitic bivalve with doubly uniparental inheritance (Bivalvia: Unionida).</title>
        <authorList>
            <person name="Smith C.H."/>
        </authorList>
    </citation>
    <scope>NUCLEOTIDE SEQUENCE</scope>
    <source>
        <strain evidence="8">CHS0354</strain>
        <tissue evidence="8">Mantle</tissue>
    </source>
</reference>
<evidence type="ECO:0000256" key="2">
    <source>
        <dbReference type="ARBA" id="ARBA00023157"/>
    </source>
</evidence>
<dbReference type="SMART" id="SM00192">
    <property type="entry name" value="LDLa"/>
    <property type="match status" value="1"/>
</dbReference>
<dbReference type="SMART" id="SM00034">
    <property type="entry name" value="CLECT"/>
    <property type="match status" value="1"/>
</dbReference>
<keyword evidence="4" id="KW-0768">Sushi</keyword>
<gene>
    <name evidence="8" type="ORF">CHS0354_016872</name>
</gene>
<dbReference type="EMBL" id="JAEAOA010001035">
    <property type="protein sequence ID" value="KAK3587176.1"/>
    <property type="molecule type" value="Genomic_DNA"/>
</dbReference>
<dbReference type="PROSITE" id="PS50041">
    <property type="entry name" value="C_TYPE_LECTIN_2"/>
    <property type="match status" value="1"/>
</dbReference>
<dbReference type="PANTHER" id="PTHR22803">
    <property type="entry name" value="MANNOSE, PHOSPHOLIPASE, LECTIN RECEPTOR RELATED"/>
    <property type="match status" value="1"/>
</dbReference>
<dbReference type="SUPFAM" id="SSF57424">
    <property type="entry name" value="LDL receptor-like module"/>
    <property type="match status" value="1"/>
</dbReference>
<keyword evidence="1 5" id="KW-0732">Signal</keyword>
<dbReference type="Gene3D" id="2.10.70.10">
    <property type="entry name" value="Complement Module, domain 1"/>
    <property type="match status" value="1"/>
</dbReference>
<evidence type="ECO:0000256" key="4">
    <source>
        <dbReference type="PROSITE-ProRule" id="PRU00302"/>
    </source>
</evidence>
<dbReference type="InterPro" id="IPR023415">
    <property type="entry name" value="LDLR_class-A_CS"/>
</dbReference>
<dbReference type="PROSITE" id="PS01209">
    <property type="entry name" value="LDLRA_1"/>
    <property type="match status" value="1"/>
</dbReference>